<evidence type="ECO:0000313" key="1">
    <source>
        <dbReference type="EMBL" id="TXS90072.1"/>
    </source>
</evidence>
<protein>
    <submittedName>
        <fullName evidence="1">Prepilin-type N-terminal cleavage/methylation domain-containing protein</fullName>
    </submittedName>
</protein>
<comment type="caution">
    <text evidence="1">The sequence shown here is derived from an EMBL/GenBank/DDBJ whole genome shotgun (WGS) entry which is preliminary data.</text>
</comment>
<dbReference type="AlphaFoldDB" id="A0A5C8ZR24"/>
<dbReference type="Proteomes" id="UP000321933">
    <property type="component" value="Unassembled WGS sequence"/>
</dbReference>
<dbReference type="RefSeq" id="WP_148065335.1">
    <property type="nucleotide sequence ID" value="NZ_VRYZ01000007.1"/>
</dbReference>
<dbReference type="EMBL" id="VRYZ01000007">
    <property type="protein sequence ID" value="TXS90072.1"/>
    <property type="molecule type" value="Genomic_DNA"/>
</dbReference>
<reference evidence="1 2" key="1">
    <citation type="submission" date="2019-08" db="EMBL/GenBank/DDBJ databases">
        <title>Parahaliea maris sp. nov., isolated from the surface seawater.</title>
        <authorList>
            <person name="Liu Y."/>
        </authorList>
    </citation>
    <scope>NUCLEOTIDE SEQUENCE [LARGE SCALE GENOMIC DNA]</scope>
    <source>
        <strain evidence="1 2">S2-26</strain>
    </source>
</reference>
<dbReference type="OrthoDB" id="5735587at2"/>
<proteinExistence type="predicted"/>
<sequence>MSVDLPPRTMGPMRGFTLVEVMVALAILSLILLSTITALRTFGTTQATLDRTIERIDEVRTVSSFLRDQLGAASIGLNASGLTLGGGVDEGSFFRGSAKSLEWKANIKFGESFGGNYLLRVVQLDDELTLQWLPVSMSTHDLDWEGASSRRLIAGVQAFELAYRTGFSEDWQAELDAGTTPALVRMRISTRGRYWPDLIMEVPR</sequence>
<dbReference type="PROSITE" id="PS00409">
    <property type="entry name" value="PROKAR_NTER_METHYL"/>
    <property type="match status" value="1"/>
</dbReference>
<dbReference type="Pfam" id="PF07963">
    <property type="entry name" value="N_methyl"/>
    <property type="match status" value="1"/>
</dbReference>
<dbReference type="InterPro" id="IPR012902">
    <property type="entry name" value="N_methyl_site"/>
</dbReference>
<organism evidence="1 2">
    <name type="scientific">Parahaliea aestuarii</name>
    <dbReference type="NCBI Taxonomy" id="1852021"/>
    <lineage>
        <taxon>Bacteria</taxon>
        <taxon>Pseudomonadati</taxon>
        <taxon>Pseudomonadota</taxon>
        <taxon>Gammaproteobacteria</taxon>
        <taxon>Cellvibrionales</taxon>
        <taxon>Halieaceae</taxon>
        <taxon>Parahaliea</taxon>
    </lineage>
</organism>
<evidence type="ECO:0000313" key="2">
    <source>
        <dbReference type="Proteomes" id="UP000321933"/>
    </source>
</evidence>
<gene>
    <name evidence="1" type="ORF">FVW59_15840</name>
</gene>
<dbReference type="NCBIfam" id="TIGR02532">
    <property type="entry name" value="IV_pilin_GFxxxE"/>
    <property type="match status" value="1"/>
</dbReference>
<name>A0A5C8ZR24_9GAMM</name>
<accession>A0A5C8ZR24</accession>
<keyword evidence="2" id="KW-1185">Reference proteome</keyword>